<dbReference type="Gene3D" id="3.30.300.90">
    <property type="entry name" value="BolA-like"/>
    <property type="match status" value="1"/>
</dbReference>
<dbReference type="EMBL" id="CP093442">
    <property type="protein sequence ID" value="UOF02583.1"/>
    <property type="molecule type" value="Genomic_DNA"/>
</dbReference>
<accession>A0ABY4CCL6</accession>
<evidence type="ECO:0000256" key="3">
    <source>
        <dbReference type="SAM" id="MobiDB-lite"/>
    </source>
</evidence>
<feature type="region of interest" description="Disordered" evidence="3">
    <location>
        <begin position="83"/>
        <end position="104"/>
    </location>
</feature>
<dbReference type="SUPFAM" id="SSF82657">
    <property type="entry name" value="BolA-like"/>
    <property type="match status" value="1"/>
</dbReference>
<dbReference type="Pfam" id="PF01722">
    <property type="entry name" value="BolA"/>
    <property type="match status" value="1"/>
</dbReference>
<dbReference type="RefSeq" id="WP_243540264.1">
    <property type="nucleotide sequence ID" value="NZ_CP093442.1"/>
</dbReference>
<dbReference type="PANTHER" id="PTHR46229">
    <property type="entry name" value="BOLA TRANSCRIPTION REGULATOR"/>
    <property type="match status" value="1"/>
</dbReference>
<feature type="compositionally biased region" description="Basic and acidic residues" evidence="3">
    <location>
        <begin position="84"/>
        <end position="94"/>
    </location>
</feature>
<comment type="similarity">
    <text evidence="1 2">Belongs to the BolA/IbaG family.</text>
</comment>
<dbReference type="PIRSF" id="PIRSF003113">
    <property type="entry name" value="BolA"/>
    <property type="match status" value="1"/>
</dbReference>
<evidence type="ECO:0000313" key="4">
    <source>
        <dbReference type="EMBL" id="UOF02583.1"/>
    </source>
</evidence>
<evidence type="ECO:0000313" key="5">
    <source>
        <dbReference type="Proteomes" id="UP000830116"/>
    </source>
</evidence>
<sequence>MSRASRISEILNQALEPVHLEIENESHMHSVPPNSETHFKVLAVSNKFEGLSRIDRQRFINDLLKDELKSGLHALTQKTLTPQEWEKDSSRFESPDCLGKSGRR</sequence>
<evidence type="ECO:0000256" key="2">
    <source>
        <dbReference type="RuleBase" id="RU003860"/>
    </source>
</evidence>
<dbReference type="InterPro" id="IPR036065">
    <property type="entry name" value="BolA-like_sf"/>
</dbReference>
<dbReference type="InterPro" id="IPR050961">
    <property type="entry name" value="BolA/IbaG_stress_morph_reg"/>
</dbReference>
<gene>
    <name evidence="4" type="ORF">MNR06_06415</name>
</gene>
<evidence type="ECO:0000256" key="1">
    <source>
        <dbReference type="ARBA" id="ARBA00005578"/>
    </source>
</evidence>
<name>A0ABY4CCL6_9BACT</name>
<proteinExistence type="inferred from homology"/>
<organism evidence="4 5">
    <name type="scientific">Bdellovibrio reynosensis</name>
    <dbReference type="NCBI Taxonomy" id="2835041"/>
    <lineage>
        <taxon>Bacteria</taxon>
        <taxon>Pseudomonadati</taxon>
        <taxon>Bdellovibrionota</taxon>
        <taxon>Bdellovibrionia</taxon>
        <taxon>Bdellovibrionales</taxon>
        <taxon>Pseudobdellovibrionaceae</taxon>
        <taxon>Bdellovibrio</taxon>
    </lineage>
</organism>
<reference evidence="4" key="1">
    <citation type="submission" date="2022-03" db="EMBL/GenBank/DDBJ databases">
        <title>Genome Identification and Characterization of new species Bdellovibrio reynosense LBG001 sp. nov. from a Mexico soil sample.</title>
        <authorList>
            <person name="Camilli A."/>
            <person name="Ajao Y."/>
            <person name="Guo X."/>
        </authorList>
    </citation>
    <scope>NUCLEOTIDE SEQUENCE</scope>
    <source>
        <strain evidence="4">LBG001</strain>
    </source>
</reference>
<dbReference type="Proteomes" id="UP000830116">
    <property type="component" value="Chromosome"/>
</dbReference>
<dbReference type="InterPro" id="IPR002634">
    <property type="entry name" value="BolA"/>
</dbReference>
<protein>
    <submittedName>
        <fullName evidence="4">BolA family transcriptional regulator</fullName>
    </submittedName>
</protein>
<dbReference type="PANTHER" id="PTHR46229:SF2">
    <property type="entry name" value="BOLA-LIKE PROTEIN 1"/>
    <property type="match status" value="1"/>
</dbReference>
<keyword evidence="5" id="KW-1185">Reference proteome</keyword>